<dbReference type="AlphaFoldDB" id="A0A919QEX2"/>
<dbReference type="EMBL" id="BOOA01000026">
    <property type="protein sequence ID" value="GIH25270.1"/>
    <property type="molecule type" value="Genomic_DNA"/>
</dbReference>
<dbReference type="RefSeq" id="WP_204041996.1">
    <property type="nucleotide sequence ID" value="NZ_BOOA01000026.1"/>
</dbReference>
<evidence type="ECO:0000313" key="1">
    <source>
        <dbReference type="EMBL" id="GIH25270.1"/>
    </source>
</evidence>
<keyword evidence="2" id="KW-1185">Reference proteome</keyword>
<protein>
    <submittedName>
        <fullName evidence="1">Uncharacterized protein</fullName>
    </submittedName>
</protein>
<name>A0A919QEX2_9ACTN</name>
<sequence>MHAINLTSSPVTLYSADTPDVTDDPGVGVVASWEVAGPTARSTETRRAAGALSLRTPDGEIVRAPLDEVGSGEIVGLPDPTGEVTYIVSRATAERATGRLYGNL</sequence>
<accession>A0A919QEX2</accession>
<comment type="caution">
    <text evidence="1">The sequence shown here is derived from an EMBL/GenBank/DDBJ whole genome shotgun (WGS) entry which is preliminary data.</text>
</comment>
<proteinExistence type="predicted"/>
<gene>
    <name evidence="1" type="ORF">Aph01nite_35800</name>
</gene>
<evidence type="ECO:0000313" key="2">
    <source>
        <dbReference type="Proteomes" id="UP000640052"/>
    </source>
</evidence>
<organism evidence="1 2">
    <name type="scientific">Acrocarpospora phusangensis</name>
    <dbReference type="NCBI Taxonomy" id="1070424"/>
    <lineage>
        <taxon>Bacteria</taxon>
        <taxon>Bacillati</taxon>
        <taxon>Actinomycetota</taxon>
        <taxon>Actinomycetes</taxon>
        <taxon>Streptosporangiales</taxon>
        <taxon>Streptosporangiaceae</taxon>
        <taxon>Acrocarpospora</taxon>
    </lineage>
</organism>
<reference evidence="1" key="1">
    <citation type="submission" date="2021-01" db="EMBL/GenBank/DDBJ databases">
        <title>Whole genome shotgun sequence of Acrocarpospora phusangensis NBRC 108782.</title>
        <authorList>
            <person name="Komaki H."/>
            <person name="Tamura T."/>
        </authorList>
    </citation>
    <scope>NUCLEOTIDE SEQUENCE</scope>
    <source>
        <strain evidence="1">NBRC 108782</strain>
    </source>
</reference>
<dbReference type="Proteomes" id="UP000640052">
    <property type="component" value="Unassembled WGS sequence"/>
</dbReference>